<gene>
    <name evidence="2" type="ORF">KE626_22190</name>
</gene>
<dbReference type="GO" id="GO:0008168">
    <property type="term" value="F:methyltransferase activity"/>
    <property type="evidence" value="ECO:0007669"/>
    <property type="project" value="UniProtKB-KW"/>
</dbReference>
<dbReference type="SUPFAM" id="SSF53335">
    <property type="entry name" value="S-adenosyl-L-methionine-dependent methyltransferases"/>
    <property type="match status" value="1"/>
</dbReference>
<dbReference type="PANTHER" id="PTHR12843:SF5">
    <property type="entry name" value="EEF1A LYSINE METHYLTRANSFERASE 2"/>
    <property type="match status" value="1"/>
</dbReference>
<dbReference type="Pfam" id="PF13649">
    <property type="entry name" value="Methyltransf_25"/>
    <property type="match status" value="1"/>
</dbReference>
<evidence type="ECO:0000259" key="1">
    <source>
        <dbReference type="Pfam" id="PF13649"/>
    </source>
</evidence>
<dbReference type="InterPro" id="IPR029063">
    <property type="entry name" value="SAM-dependent_MTases_sf"/>
</dbReference>
<dbReference type="Gene3D" id="3.40.50.150">
    <property type="entry name" value="Vaccinia Virus protein VP39"/>
    <property type="match status" value="1"/>
</dbReference>
<dbReference type="GO" id="GO:0032259">
    <property type="term" value="P:methylation"/>
    <property type="evidence" value="ECO:0007669"/>
    <property type="project" value="UniProtKB-KW"/>
</dbReference>
<keyword evidence="2" id="KW-0808">Transferase</keyword>
<dbReference type="RefSeq" id="WP_211975193.1">
    <property type="nucleotide sequence ID" value="NZ_CBFHAM010000045.1"/>
</dbReference>
<keyword evidence="3" id="KW-1185">Reference proteome</keyword>
<protein>
    <submittedName>
        <fullName evidence="2">Class I SAM-dependent methyltransferase</fullName>
    </submittedName>
</protein>
<name>A0ABS5J4A1_9BACT</name>
<feature type="domain" description="Methyltransferase" evidence="1">
    <location>
        <begin position="45"/>
        <end position="128"/>
    </location>
</feature>
<evidence type="ECO:0000313" key="2">
    <source>
        <dbReference type="EMBL" id="MBS0030052.1"/>
    </source>
</evidence>
<dbReference type="CDD" id="cd02440">
    <property type="entry name" value="AdoMet_MTases"/>
    <property type="match status" value="1"/>
</dbReference>
<sequence>MSSNKEHWEHIYLHKNSDEMSWTQDMPAASLDFINSFDIPRDAAIIDIGGGESRLVDYLLEQGYTDITVLDISEAALERAKKRLGDKAAGVTWLVQDITAFRPSRKYTVWHDRATFHFLTQPEQIDTYLAIAAAAVDGYMAIGTFSDKGPDKCSGLTIRKYTEQELVTQLEQSFEKIRCITENHTTPFNTVQNFLFCSFRKRATA</sequence>
<accession>A0ABS5J4A1</accession>
<comment type="caution">
    <text evidence="2">The sequence shown here is derived from an EMBL/GenBank/DDBJ whole genome shotgun (WGS) entry which is preliminary data.</text>
</comment>
<organism evidence="2 3">
    <name type="scientific">Chitinophaga hostae</name>
    <dbReference type="NCBI Taxonomy" id="2831022"/>
    <lineage>
        <taxon>Bacteria</taxon>
        <taxon>Pseudomonadati</taxon>
        <taxon>Bacteroidota</taxon>
        <taxon>Chitinophagia</taxon>
        <taxon>Chitinophagales</taxon>
        <taxon>Chitinophagaceae</taxon>
        <taxon>Chitinophaga</taxon>
    </lineage>
</organism>
<reference evidence="2 3" key="1">
    <citation type="submission" date="2021-04" db="EMBL/GenBank/DDBJ databases">
        <title>Chitinophaga sp. nov., isolated from the rhizosphere soil.</title>
        <authorList>
            <person name="He S."/>
        </authorList>
    </citation>
    <scope>NUCLEOTIDE SEQUENCE [LARGE SCALE GENOMIC DNA]</scope>
    <source>
        <strain evidence="2 3">2R12</strain>
    </source>
</reference>
<dbReference type="PANTHER" id="PTHR12843">
    <property type="entry name" value="PROTEIN-LYSINE N-METHYLTRANSFERASE METTL10"/>
    <property type="match status" value="1"/>
</dbReference>
<dbReference type="Proteomes" id="UP000676386">
    <property type="component" value="Unassembled WGS sequence"/>
</dbReference>
<dbReference type="EMBL" id="JAGTXB010000012">
    <property type="protein sequence ID" value="MBS0030052.1"/>
    <property type="molecule type" value="Genomic_DNA"/>
</dbReference>
<proteinExistence type="predicted"/>
<keyword evidence="2" id="KW-0489">Methyltransferase</keyword>
<evidence type="ECO:0000313" key="3">
    <source>
        <dbReference type="Proteomes" id="UP000676386"/>
    </source>
</evidence>
<dbReference type="InterPro" id="IPR041698">
    <property type="entry name" value="Methyltransf_25"/>
</dbReference>